<reference evidence="15" key="1">
    <citation type="submission" date="2020-10" db="EMBL/GenBank/DDBJ databases">
        <authorList>
            <person name="Kim D.-H."/>
        </authorList>
    </citation>
    <scope>NUCLEOTIDE SEQUENCE</scope>
</reference>
<name>A0A8B0MC28_EURAF</name>
<organism evidence="15">
    <name type="scientific">Eurytemora affinis</name>
    <name type="common">Copepod</name>
    <name type="synonym">Temora affinis</name>
    <dbReference type="NCBI Taxonomy" id="88015"/>
    <lineage>
        <taxon>Eukaryota</taxon>
        <taxon>Metazoa</taxon>
        <taxon>Ecdysozoa</taxon>
        <taxon>Arthropoda</taxon>
        <taxon>Crustacea</taxon>
        <taxon>Multicrustacea</taxon>
        <taxon>Hexanauplia</taxon>
        <taxon>Copepoda</taxon>
        <taxon>Calanoida</taxon>
        <taxon>Temoridae</taxon>
        <taxon>Eurytemora</taxon>
    </lineage>
</organism>
<evidence type="ECO:0000256" key="11">
    <source>
        <dbReference type="ARBA" id="ARBA00023033"/>
    </source>
</evidence>
<keyword evidence="6 13" id="KW-0479">Metal-binding</keyword>
<dbReference type="FunFam" id="1.10.630.10:FF:000182">
    <property type="entry name" value="Cytochrome P450 3A4"/>
    <property type="match status" value="1"/>
</dbReference>
<dbReference type="GO" id="GO:0005506">
    <property type="term" value="F:iron ion binding"/>
    <property type="evidence" value="ECO:0007669"/>
    <property type="project" value="InterPro"/>
</dbReference>
<keyword evidence="8" id="KW-0492">Microsome</keyword>
<evidence type="ECO:0000256" key="4">
    <source>
        <dbReference type="ARBA" id="ARBA00010617"/>
    </source>
</evidence>
<dbReference type="PROSITE" id="PS00086">
    <property type="entry name" value="CYTOCHROME_P450"/>
    <property type="match status" value="1"/>
</dbReference>
<evidence type="ECO:0000313" key="15">
    <source>
        <dbReference type="EMBL" id="QTW43664.1"/>
    </source>
</evidence>
<feature type="binding site" description="axial binding residue" evidence="13">
    <location>
        <position position="428"/>
    </location>
    <ligand>
        <name>heme</name>
        <dbReference type="ChEBI" id="CHEBI:30413"/>
    </ligand>
    <ligandPart>
        <name>Fe</name>
        <dbReference type="ChEBI" id="CHEBI:18248"/>
    </ligandPart>
</feature>
<comment type="subcellular location">
    <subcellularLocation>
        <location evidence="3">Endoplasmic reticulum membrane</location>
        <topology evidence="3">Peripheral membrane protein</topology>
    </subcellularLocation>
    <subcellularLocation>
        <location evidence="2">Microsome membrane</location>
        <topology evidence="2">Peripheral membrane protein</topology>
    </subcellularLocation>
</comment>
<keyword evidence="9 14" id="KW-0560">Oxidoreductase</keyword>
<keyword evidence="12" id="KW-0472">Membrane</keyword>
<reference evidence="15" key="2">
    <citation type="journal article" name="Mar. Pollut. Bull.">
        <title>The genome of the European estuarine calanoid copepod Eurytemora affinis: Potential use in molecular ecotoxicology.</title>
        <authorList>
            <person name="Choi B.S."/>
            <person name="Kim D.H."/>
            <person name="Kim M.S."/>
            <person name="Park J.C."/>
            <person name="Lee Y.H."/>
            <person name="Kim H.J."/>
            <person name="Jeong C.B."/>
            <person name="Hagiwara A."/>
            <person name="Souissi S."/>
            <person name="Lee J.S."/>
        </authorList>
    </citation>
    <scope>NUCLEOTIDE SEQUENCE</scope>
</reference>
<evidence type="ECO:0000256" key="14">
    <source>
        <dbReference type="RuleBase" id="RU000461"/>
    </source>
</evidence>
<dbReference type="EMBL" id="MW149364">
    <property type="protein sequence ID" value="QTW43664.1"/>
    <property type="molecule type" value="mRNA"/>
</dbReference>
<evidence type="ECO:0000256" key="5">
    <source>
        <dbReference type="ARBA" id="ARBA00022617"/>
    </source>
</evidence>
<dbReference type="PRINTS" id="PR00385">
    <property type="entry name" value="P450"/>
</dbReference>
<dbReference type="PANTHER" id="PTHR24292">
    <property type="entry name" value="CYTOCHROME P450"/>
    <property type="match status" value="1"/>
</dbReference>
<evidence type="ECO:0000256" key="3">
    <source>
        <dbReference type="ARBA" id="ARBA00004406"/>
    </source>
</evidence>
<evidence type="ECO:0000256" key="12">
    <source>
        <dbReference type="ARBA" id="ARBA00023136"/>
    </source>
</evidence>
<protein>
    <submittedName>
        <fullName evidence="15">CYP3027-like protein</fullName>
    </submittedName>
</protein>
<dbReference type="GO" id="GO:0004497">
    <property type="term" value="F:monooxygenase activity"/>
    <property type="evidence" value="ECO:0007669"/>
    <property type="project" value="UniProtKB-KW"/>
</dbReference>
<proteinExistence type="evidence at transcript level"/>
<dbReference type="CDD" id="cd11055">
    <property type="entry name" value="CYP3A-like"/>
    <property type="match status" value="1"/>
</dbReference>
<dbReference type="InterPro" id="IPR002401">
    <property type="entry name" value="Cyt_P450_E_grp-I"/>
</dbReference>
<evidence type="ECO:0000256" key="2">
    <source>
        <dbReference type="ARBA" id="ARBA00004174"/>
    </source>
</evidence>
<keyword evidence="7" id="KW-0256">Endoplasmic reticulum</keyword>
<dbReference type="AlphaFoldDB" id="A0A8B0MC28"/>
<sequence>MFLWLLAGFFLLIWIYLRRNYGKLEKCGMPVIPPFLCFGSGPWAMHKYQLAELDEKRVAKYGKVFGAYILSQPVVYLADADLIKQITTKDFESFHGHLFKFGDQKFRTLDIADGEEWKELRKGMSPIFTSGKIKGMLQYVNCTLDNMMEHLEKRVKEDPVIDLKPVFQKMTMDVIGKCAFGIEINCFKGNTDLLRLGNGVFDGFKVKNVMDAFFMNIFLGFSGIENYLDMVPPEMKELWKIFKNVENGRKVPNGDFIDKMAEMKKQVQNGELKHLSEDQITSQSIIFLIAGYETTASTLGALCYQLVKNTEVLEKLVAEIDEVLEKFDGKLDHETVAEMPYLEACIKETLRFSSPVSRNDRLCNKDFEYKGIKIPKGTSIGICNQVVHFDPEYWPEPYMFKPERFLKENAGSIVPCSWLPFGAGPRACIGERFAMIEMKMGTVRLLSKYKIEIDSTTRYNIDKGEVFMALYTDMFIKLTER</sequence>
<evidence type="ECO:0000256" key="9">
    <source>
        <dbReference type="ARBA" id="ARBA00023002"/>
    </source>
</evidence>
<evidence type="ECO:0000256" key="6">
    <source>
        <dbReference type="ARBA" id="ARBA00022723"/>
    </source>
</evidence>
<evidence type="ECO:0000256" key="8">
    <source>
        <dbReference type="ARBA" id="ARBA00022848"/>
    </source>
</evidence>
<dbReference type="InterPro" id="IPR036396">
    <property type="entry name" value="Cyt_P450_sf"/>
</dbReference>
<keyword evidence="11 14" id="KW-0503">Monooxygenase</keyword>
<dbReference type="GO" id="GO:0016705">
    <property type="term" value="F:oxidoreductase activity, acting on paired donors, with incorporation or reduction of molecular oxygen"/>
    <property type="evidence" value="ECO:0007669"/>
    <property type="project" value="InterPro"/>
</dbReference>
<comment type="similarity">
    <text evidence="4 14">Belongs to the cytochrome P450 family.</text>
</comment>
<evidence type="ECO:0000256" key="7">
    <source>
        <dbReference type="ARBA" id="ARBA00022824"/>
    </source>
</evidence>
<evidence type="ECO:0000256" key="1">
    <source>
        <dbReference type="ARBA" id="ARBA00001971"/>
    </source>
</evidence>
<dbReference type="GO" id="GO:0020037">
    <property type="term" value="F:heme binding"/>
    <property type="evidence" value="ECO:0007669"/>
    <property type="project" value="InterPro"/>
</dbReference>
<dbReference type="GO" id="GO:0005789">
    <property type="term" value="C:endoplasmic reticulum membrane"/>
    <property type="evidence" value="ECO:0007669"/>
    <property type="project" value="UniProtKB-SubCell"/>
</dbReference>
<evidence type="ECO:0000256" key="13">
    <source>
        <dbReference type="PIRSR" id="PIRSR602401-1"/>
    </source>
</evidence>
<dbReference type="PRINTS" id="PR00463">
    <property type="entry name" value="EP450I"/>
</dbReference>
<keyword evidence="5 13" id="KW-0349">Heme</keyword>
<evidence type="ECO:0000256" key="10">
    <source>
        <dbReference type="ARBA" id="ARBA00023004"/>
    </source>
</evidence>
<dbReference type="SUPFAM" id="SSF48264">
    <property type="entry name" value="Cytochrome P450"/>
    <property type="match status" value="1"/>
</dbReference>
<keyword evidence="10 13" id="KW-0408">Iron</keyword>
<dbReference type="OrthoDB" id="1470350at2759"/>
<dbReference type="InterPro" id="IPR001128">
    <property type="entry name" value="Cyt_P450"/>
</dbReference>
<dbReference type="InterPro" id="IPR017972">
    <property type="entry name" value="Cyt_P450_CS"/>
</dbReference>
<dbReference type="InterPro" id="IPR050476">
    <property type="entry name" value="Insect_CytP450_Detox"/>
</dbReference>
<dbReference type="Gene3D" id="1.10.630.10">
    <property type="entry name" value="Cytochrome P450"/>
    <property type="match status" value="1"/>
</dbReference>
<dbReference type="Pfam" id="PF00067">
    <property type="entry name" value="p450"/>
    <property type="match status" value="1"/>
</dbReference>
<dbReference type="PANTHER" id="PTHR24292:SF54">
    <property type="entry name" value="CYP9F3-RELATED"/>
    <property type="match status" value="1"/>
</dbReference>
<comment type="cofactor">
    <cofactor evidence="1 13">
        <name>heme</name>
        <dbReference type="ChEBI" id="CHEBI:30413"/>
    </cofactor>
</comment>
<accession>A0A8B0MC28</accession>